<accession>A0A814W976</accession>
<dbReference type="InterPro" id="IPR051133">
    <property type="entry name" value="Adapter_Engulfment-Domain"/>
</dbReference>
<dbReference type="AlphaFoldDB" id="A0A814W976"/>
<dbReference type="InterPro" id="IPR011993">
    <property type="entry name" value="PH-like_dom_sf"/>
</dbReference>
<dbReference type="EMBL" id="CAJNOT010000722">
    <property type="protein sequence ID" value="CAF1064513.1"/>
    <property type="molecule type" value="Genomic_DNA"/>
</dbReference>
<name>A0A814W976_9BILA</name>
<dbReference type="InterPro" id="IPR006020">
    <property type="entry name" value="PTB/PI_dom"/>
</dbReference>
<gene>
    <name evidence="4" type="ORF">JBS370_LOCUS12466</name>
    <name evidence="3" type="ORF">SEV965_LOCUS21140</name>
    <name evidence="2" type="ORF">ZHD862_LOCUS15737</name>
</gene>
<evidence type="ECO:0000313" key="5">
    <source>
        <dbReference type="Proteomes" id="UP000663889"/>
    </source>
</evidence>
<dbReference type="Proteomes" id="UP000663836">
    <property type="component" value="Unassembled WGS sequence"/>
</dbReference>
<protein>
    <recommendedName>
        <fullName evidence="1">PID domain-containing protein</fullName>
    </recommendedName>
</protein>
<dbReference type="PANTHER" id="PTHR11232">
    <property type="entry name" value="PHOSPHOTYROSINE INTERACTION DOMAIN-CONTAINING FAMILY MEMBER"/>
    <property type="match status" value="1"/>
</dbReference>
<dbReference type="Pfam" id="PF14719">
    <property type="entry name" value="PID_2"/>
    <property type="match status" value="1"/>
</dbReference>
<dbReference type="EMBL" id="CAJNOU010001416">
    <property type="protein sequence ID" value="CAF1200953.1"/>
    <property type="molecule type" value="Genomic_DNA"/>
</dbReference>
<dbReference type="EMBL" id="CAJOBD010001017">
    <property type="protein sequence ID" value="CAF3749204.1"/>
    <property type="molecule type" value="Genomic_DNA"/>
</dbReference>
<comment type="caution">
    <text evidence="3">The sequence shown here is derived from an EMBL/GenBank/DDBJ whole genome shotgun (WGS) entry which is preliminary data.</text>
</comment>
<evidence type="ECO:0000313" key="3">
    <source>
        <dbReference type="EMBL" id="CAF1200953.1"/>
    </source>
</evidence>
<dbReference type="Proteomes" id="UP000663864">
    <property type="component" value="Unassembled WGS sequence"/>
</dbReference>
<proteinExistence type="predicted"/>
<dbReference type="Proteomes" id="UP000663889">
    <property type="component" value="Unassembled WGS sequence"/>
</dbReference>
<evidence type="ECO:0000313" key="2">
    <source>
        <dbReference type="EMBL" id="CAF1064513.1"/>
    </source>
</evidence>
<reference evidence="3" key="1">
    <citation type="submission" date="2021-02" db="EMBL/GenBank/DDBJ databases">
        <authorList>
            <person name="Nowell W R."/>
        </authorList>
    </citation>
    <scope>NUCLEOTIDE SEQUENCE</scope>
</reference>
<organism evidence="3 5">
    <name type="scientific">Rotaria sordida</name>
    <dbReference type="NCBI Taxonomy" id="392033"/>
    <lineage>
        <taxon>Eukaryota</taxon>
        <taxon>Metazoa</taxon>
        <taxon>Spiralia</taxon>
        <taxon>Gnathifera</taxon>
        <taxon>Rotifera</taxon>
        <taxon>Eurotatoria</taxon>
        <taxon>Bdelloidea</taxon>
        <taxon>Philodinida</taxon>
        <taxon>Philodinidae</taxon>
        <taxon>Rotaria</taxon>
    </lineage>
</organism>
<dbReference type="SUPFAM" id="SSF50729">
    <property type="entry name" value="PH domain-like"/>
    <property type="match status" value="1"/>
</dbReference>
<dbReference type="Gene3D" id="2.30.29.30">
    <property type="entry name" value="Pleckstrin-homology domain (PH domain)/Phosphotyrosine-binding domain (PTB)"/>
    <property type="match status" value="1"/>
</dbReference>
<feature type="domain" description="PID" evidence="1">
    <location>
        <begin position="15"/>
        <end position="180"/>
    </location>
</feature>
<evidence type="ECO:0000259" key="1">
    <source>
        <dbReference type="Pfam" id="PF14719"/>
    </source>
</evidence>
<sequence>MNESELRSEDSLQSVKYLGKERSLYARGIGIANEPVRIVWTRSKQGSQYNRCAISLDRFGLCIYEEIANETYKNVWCDAIENISYCVAEPVHRRIFAWIARSQYSNELDCHVVLCKTSKQSCLLADLLAKIFYETYHCGQKRITNLTPKLLDRCSVCDTMNRQQQLNNRLLLNRNYSHRPYYNNHIEERQENENYEHKSCHESMIARAFVRNYEENSINSSRRQSIDFDSILSDKKSIKPVEYYRR</sequence>
<evidence type="ECO:0000313" key="4">
    <source>
        <dbReference type="EMBL" id="CAF3749204.1"/>
    </source>
</evidence>
<dbReference type="PANTHER" id="PTHR11232:SF2">
    <property type="entry name" value="FI05246P"/>
    <property type="match status" value="1"/>
</dbReference>